<protein>
    <submittedName>
        <fullName evidence="2">Uncharacterized protein</fullName>
    </submittedName>
</protein>
<dbReference type="EMBL" id="CAKOGP040001944">
    <property type="protein sequence ID" value="CAJ1957423.1"/>
    <property type="molecule type" value="Genomic_DNA"/>
</dbReference>
<proteinExistence type="predicted"/>
<reference evidence="2" key="1">
    <citation type="submission" date="2023-08" db="EMBL/GenBank/DDBJ databases">
        <authorList>
            <person name="Audoor S."/>
            <person name="Bilcke G."/>
        </authorList>
    </citation>
    <scope>NUCLEOTIDE SEQUENCE</scope>
</reference>
<sequence length="113" mass="13292">MSFQTKQIVLGVGPKKALKIRIRRCKFCNHLHDRREDKKIIHICKPVVGAEDDTLTDRLKELGLHEEDEEEEDDNEEVEQEMDEDEQQPTEQTGNRKRQIAKTNGPRKKQKRS</sequence>
<organism evidence="2 3">
    <name type="scientific">Cylindrotheca closterium</name>
    <dbReference type="NCBI Taxonomy" id="2856"/>
    <lineage>
        <taxon>Eukaryota</taxon>
        <taxon>Sar</taxon>
        <taxon>Stramenopiles</taxon>
        <taxon>Ochrophyta</taxon>
        <taxon>Bacillariophyta</taxon>
        <taxon>Bacillariophyceae</taxon>
        <taxon>Bacillariophycidae</taxon>
        <taxon>Bacillariales</taxon>
        <taxon>Bacillariaceae</taxon>
        <taxon>Cylindrotheca</taxon>
    </lineage>
</organism>
<keyword evidence="3" id="KW-1185">Reference proteome</keyword>
<evidence type="ECO:0000256" key="1">
    <source>
        <dbReference type="SAM" id="MobiDB-lite"/>
    </source>
</evidence>
<gene>
    <name evidence="2" type="ORF">CYCCA115_LOCUS16708</name>
</gene>
<dbReference type="Proteomes" id="UP001295423">
    <property type="component" value="Unassembled WGS sequence"/>
</dbReference>
<feature type="compositionally biased region" description="Acidic residues" evidence="1">
    <location>
        <begin position="66"/>
        <end position="88"/>
    </location>
</feature>
<comment type="caution">
    <text evidence="2">The sequence shown here is derived from an EMBL/GenBank/DDBJ whole genome shotgun (WGS) entry which is preliminary data.</text>
</comment>
<name>A0AAD2FZ39_9STRA</name>
<accession>A0AAD2FZ39</accession>
<feature type="region of interest" description="Disordered" evidence="1">
    <location>
        <begin position="58"/>
        <end position="113"/>
    </location>
</feature>
<evidence type="ECO:0000313" key="3">
    <source>
        <dbReference type="Proteomes" id="UP001295423"/>
    </source>
</evidence>
<dbReference type="AlphaFoldDB" id="A0AAD2FZ39"/>
<feature type="compositionally biased region" description="Basic residues" evidence="1">
    <location>
        <begin position="95"/>
        <end position="113"/>
    </location>
</feature>
<evidence type="ECO:0000313" key="2">
    <source>
        <dbReference type="EMBL" id="CAJ1957423.1"/>
    </source>
</evidence>